<feature type="non-terminal residue" evidence="1">
    <location>
        <position position="1"/>
    </location>
</feature>
<keyword evidence="2" id="KW-1185">Reference proteome</keyword>
<dbReference type="Proteomes" id="UP000266721">
    <property type="component" value="Unassembled WGS sequence"/>
</dbReference>
<evidence type="ECO:0000313" key="2">
    <source>
        <dbReference type="Proteomes" id="UP000266721"/>
    </source>
</evidence>
<proteinExistence type="predicted"/>
<dbReference type="SUPFAM" id="SSF48371">
    <property type="entry name" value="ARM repeat"/>
    <property type="match status" value="1"/>
</dbReference>
<dbReference type="GO" id="GO:0000796">
    <property type="term" value="C:condensin complex"/>
    <property type="evidence" value="ECO:0007669"/>
    <property type="project" value="TreeGrafter"/>
</dbReference>
<name>A0A3R5Q263_MYTGA</name>
<reference evidence="1 2" key="1">
    <citation type="journal article" date="2016" name="PLoS ONE">
        <title>A First Insight into the Genome of the Filter-Feeder Mussel Mytilus galloprovincialis.</title>
        <authorList>
            <person name="Murgarella M."/>
            <person name="Puiu D."/>
            <person name="Novoa B."/>
            <person name="Figueras A."/>
            <person name="Posada D."/>
            <person name="Canchaya C."/>
        </authorList>
    </citation>
    <scope>NUCLEOTIDE SEQUENCE [LARGE SCALE GENOMIC DNA]</scope>
    <source>
        <tissue evidence="1">Muscle</tissue>
    </source>
</reference>
<dbReference type="PANTHER" id="PTHR16199:SF4">
    <property type="entry name" value="CONDENSIN-2 COMPLEX SUBUNIT G2"/>
    <property type="match status" value="1"/>
</dbReference>
<accession>A0A3R5Q263</accession>
<dbReference type="PANTHER" id="PTHR16199">
    <property type="entry name" value="CONDENSIN-2 COMPLEX SUBUNIT G2"/>
    <property type="match status" value="1"/>
</dbReference>
<dbReference type="InterPro" id="IPR011989">
    <property type="entry name" value="ARM-like"/>
</dbReference>
<evidence type="ECO:0000313" key="1">
    <source>
        <dbReference type="EMBL" id="OPL20629.1"/>
    </source>
</evidence>
<dbReference type="InterPro" id="IPR016024">
    <property type="entry name" value="ARM-type_fold"/>
</dbReference>
<gene>
    <name evidence="1" type="ORF">AM593_03392</name>
</gene>
<feature type="non-terminal residue" evidence="1">
    <location>
        <position position="214"/>
    </location>
</feature>
<protein>
    <submittedName>
        <fullName evidence="1">Uncharacterized protein</fullName>
    </submittedName>
</protein>
<dbReference type="GO" id="GO:0000070">
    <property type="term" value="P:mitotic sister chromatid segregation"/>
    <property type="evidence" value="ECO:0007669"/>
    <property type="project" value="TreeGrafter"/>
</dbReference>
<dbReference type="AlphaFoldDB" id="A0A3R5Q263"/>
<dbReference type="EMBL" id="KV603666">
    <property type="protein sequence ID" value="OPL20629.1"/>
    <property type="molecule type" value="Genomic_DNA"/>
</dbReference>
<dbReference type="Gene3D" id="1.25.10.10">
    <property type="entry name" value="Leucine-rich Repeat Variant"/>
    <property type="match status" value="1"/>
</dbReference>
<dbReference type="GO" id="GO:0005634">
    <property type="term" value="C:nucleus"/>
    <property type="evidence" value="ECO:0007669"/>
    <property type="project" value="TreeGrafter"/>
</dbReference>
<organism evidence="1 2">
    <name type="scientific">Mytilus galloprovincialis</name>
    <name type="common">Mediterranean mussel</name>
    <dbReference type="NCBI Taxonomy" id="29158"/>
    <lineage>
        <taxon>Eukaryota</taxon>
        <taxon>Metazoa</taxon>
        <taxon>Spiralia</taxon>
        <taxon>Lophotrochozoa</taxon>
        <taxon>Mollusca</taxon>
        <taxon>Bivalvia</taxon>
        <taxon>Autobranchia</taxon>
        <taxon>Pteriomorphia</taxon>
        <taxon>Mytilida</taxon>
        <taxon>Mytiloidea</taxon>
        <taxon>Mytilidae</taxon>
        <taxon>Mytilinae</taxon>
        <taxon>Mytilus</taxon>
    </lineage>
</organism>
<sequence>LMDVFPLQDPDSKIEETNKLMQKQFDTIMILLDDPVPVVRSTAVAGVFKIMSVYWEMIPAEIIQSLISKIILELMWDASSADVRENVIKGLIVLLDNPLCHSVLKPILPELKNFVHDSSEKVRVAMLDMLLKVKGLRAIRFWSIVPVEHLLARLEIDTPPIARRIMKLIFSSFMPADKPADVQIGRCVTLIQTNIGAARQFYNKAHNHMSIQDT</sequence>